<evidence type="ECO:0000313" key="2">
    <source>
        <dbReference type="Proteomes" id="UP001153636"/>
    </source>
</evidence>
<dbReference type="OrthoDB" id="8030860at2759"/>
<proteinExistence type="predicted"/>
<accession>A0A9P0CXD0</accession>
<organism evidence="1 2">
    <name type="scientific">Psylliodes chrysocephalus</name>
    <dbReference type="NCBI Taxonomy" id="3402493"/>
    <lineage>
        <taxon>Eukaryota</taxon>
        <taxon>Metazoa</taxon>
        <taxon>Ecdysozoa</taxon>
        <taxon>Arthropoda</taxon>
        <taxon>Hexapoda</taxon>
        <taxon>Insecta</taxon>
        <taxon>Pterygota</taxon>
        <taxon>Neoptera</taxon>
        <taxon>Endopterygota</taxon>
        <taxon>Coleoptera</taxon>
        <taxon>Polyphaga</taxon>
        <taxon>Cucujiformia</taxon>
        <taxon>Chrysomeloidea</taxon>
        <taxon>Chrysomelidae</taxon>
        <taxon>Galerucinae</taxon>
        <taxon>Alticini</taxon>
        <taxon>Psylliodes</taxon>
    </lineage>
</organism>
<reference evidence="1" key="1">
    <citation type="submission" date="2022-01" db="EMBL/GenBank/DDBJ databases">
        <authorList>
            <person name="King R."/>
        </authorList>
    </citation>
    <scope>NUCLEOTIDE SEQUENCE</scope>
</reference>
<dbReference type="EMBL" id="OV651814">
    <property type="protein sequence ID" value="CAH1106397.1"/>
    <property type="molecule type" value="Genomic_DNA"/>
</dbReference>
<keyword evidence="2" id="KW-1185">Reference proteome</keyword>
<sequence length="150" mass="17338">MSSSQRSCCICGEYTVEKQRKIITDFVRQANQDTRKGKWEYSDLESARRPVPHNEEIPVPVCITLPDVSMSEVEAIEDQYRNSSESEYERIQSTSQQFSQEELNDLIRDLALSKQASELLASRLKEKNCLQPDIKITIYRTQTCSLLQSR</sequence>
<evidence type="ECO:0000313" key="1">
    <source>
        <dbReference type="EMBL" id="CAH1106397.1"/>
    </source>
</evidence>
<dbReference type="AlphaFoldDB" id="A0A9P0CXD0"/>
<dbReference type="Proteomes" id="UP001153636">
    <property type="component" value="Chromosome 2"/>
</dbReference>
<gene>
    <name evidence="1" type="ORF">PSYICH_LOCUS7344</name>
</gene>
<protein>
    <submittedName>
        <fullName evidence="1">Uncharacterized protein</fullName>
    </submittedName>
</protein>
<name>A0A9P0CXD0_9CUCU</name>